<name>A0A5E6VX24_PSEFL</name>
<proteinExistence type="predicted"/>
<evidence type="ECO:0000313" key="1">
    <source>
        <dbReference type="EMBL" id="VVN21124.1"/>
    </source>
</evidence>
<reference evidence="1 2" key="1">
    <citation type="submission" date="2019-09" db="EMBL/GenBank/DDBJ databases">
        <authorList>
            <person name="Chandra G."/>
            <person name="Truman W A."/>
        </authorList>
    </citation>
    <scope>NUCLEOTIDE SEQUENCE [LARGE SCALE GENOMIC DNA]</scope>
    <source>
        <strain evidence="1">PS655</strain>
    </source>
</reference>
<gene>
    <name evidence="1" type="ORF">PS655_04354</name>
</gene>
<dbReference type="EMBL" id="CABVHJ010000016">
    <property type="protein sequence ID" value="VVN21124.1"/>
    <property type="molecule type" value="Genomic_DNA"/>
</dbReference>
<dbReference type="AlphaFoldDB" id="A0A5E6VX24"/>
<sequence length="52" mass="5615">MDSVKQSQVGVLLKHPPISPLSLWERVRVRGSLIDVATVAALLNQALDFSGT</sequence>
<accession>A0A5E6VX24</accession>
<organism evidence="1 2">
    <name type="scientific">Pseudomonas fluorescens</name>
    <dbReference type="NCBI Taxonomy" id="294"/>
    <lineage>
        <taxon>Bacteria</taxon>
        <taxon>Pseudomonadati</taxon>
        <taxon>Pseudomonadota</taxon>
        <taxon>Gammaproteobacteria</taxon>
        <taxon>Pseudomonadales</taxon>
        <taxon>Pseudomonadaceae</taxon>
        <taxon>Pseudomonas</taxon>
    </lineage>
</organism>
<protein>
    <submittedName>
        <fullName evidence="1">Uncharacterized protein</fullName>
    </submittedName>
</protein>
<dbReference type="Proteomes" id="UP000327167">
    <property type="component" value="Unassembled WGS sequence"/>
</dbReference>
<evidence type="ECO:0000313" key="2">
    <source>
        <dbReference type="Proteomes" id="UP000327167"/>
    </source>
</evidence>